<name>A0AAW4XVU1_9BURK</name>
<evidence type="ECO:0000313" key="2">
    <source>
        <dbReference type="Proteomes" id="UP001199260"/>
    </source>
</evidence>
<gene>
    <name evidence="1" type="ORF">LPW39_10265</name>
</gene>
<proteinExistence type="predicted"/>
<keyword evidence="2" id="KW-1185">Reference proteome</keyword>
<evidence type="ECO:0000313" key="1">
    <source>
        <dbReference type="EMBL" id="MCD2165520.1"/>
    </source>
</evidence>
<accession>A0AAW4XVU1</accession>
<dbReference type="EMBL" id="JAJNCT010000009">
    <property type="protein sequence ID" value="MCD2165520.1"/>
    <property type="molecule type" value="Genomic_DNA"/>
</dbReference>
<dbReference type="RefSeq" id="WP_230774228.1">
    <property type="nucleotide sequence ID" value="NZ_JAJNCT010000009.1"/>
</dbReference>
<protein>
    <submittedName>
        <fullName evidence="1">Uncharacterized protein</fullName>
    </submittedName>
</protein>
<sequence>MNFSAIDWSQAPANARWWAIDGDGHAYWYCTPQIANSTTFWFASRHPAPSFGYARDFRLSLQERPAAAEDTAPVRAAAGRLLRR</sequence>
<dbReference type="AlphaFoldDB" id="A0AAW4XVU1"/>
<reference evidence="1 2" key="1">
    <citation type="submission" date="2021-11" db="EMBL/GenBank/DDBJ databases">
        <title>Genome sequence.</title>
        <authorList>
            <person name="Sun Q."/>
        </authorList>
    </citation>
    <scope>NUCLEOTIDE SEQUENCE [LARGE SCALE GENOMIC DNA]</scope>
    <source>
        <strain evidence="1 2">KCTC 12005</strain>
    </source>
</reference>
<comment type="caution">
    <text evidence="1">The sequence shown here is derived from an EMBL/GenBank/DDBJ whole genome shotgun (WGS) entry which is preliminary data.</text>
</comment>
<dbReference type="Proteomes" id="UP001199260">
    <property type="component" value="Unassembled WGS sequence"/>
</dbReference>
<organism evidence="1 2">
    <name type="scientific">Comamonas koreensis</name>
    <dbReference type="NCBI Taxonomy" id="160825"/>
    <lineage>
        <taxon>Bacteria</taxon>
        <taxon>Pseudomonadati</taxon>
        <taxon>Pseudomonadota</taxon>
        <taxon>Betaproteobacteria</taxon>
        <taxon>Burkholderiales</taxon>
        <taxon>Comamonadaceae</taxon>
        <taxon>Comamonas</taxon>
    </lineage>
</organism>